<accession>A0ABZ2LNM1</accession>
<proteinExistence type="predicted"/>
<evidence type="ECO:0000313" key="2">
    <source>
        <dbReference type="Proteomes" id="UP001370348"/>
    </source>
</evidence>
<organism evidence="1 2">
    <name type="scientific">Pendulispora albinea</name>
    <dbReference type="NCBI Taxonomy" id="2741071"/>
    <lineage>
        <taxon>Bacteria</taxon>
        <taxon>Pseudomonadati</taxon>
        <taxon>Myxococcota</taxon>
        <taxon>Myxococcia</taxon>
        <taxon>Myxococcales</taxon>
        <taxon>Sorangiineae</taxon>
        <taxon>Pendulisporaceae</taxon>
        <taxon>Pendulispora</taxon>
    </lineage>
</organism>
<protein>
    <submittedName>
        <fullName evidence="1">DUF362 domain-containing protein</fullName>
    </submittedName>
</protein>
<gene>
    <name evidence="1" type="ORF">LZC94_31575</name>
</gene>
<dbReference type="RefSeq" id="WP_394821999.1">
    <property type="nucleotide sequence ID" value="NZ_CP089984.1"/>
</dbReference>
<keyword evidence="2" id="KW-1185">Reference proteome</keyword>
<sequence length="745" mass="80416">MIDAAAVAIAQATDATAADPSALLSCALDAIGFETLGFETLGFETLGFETQSASSDPSRRALVLVDLGAFESHSPVLPSRALVEQVIDRLGDMGWQHIALASSPDDSSTWAENRAVPVLADLFGYTYETARGTPYDILDLSEDLVDGGFDHTTPFAGGMLSRAWRDAGLRLVVAKASTDQHDTLTLAAHTLRRAWPAAEPERMFPQAADAARALSLLLDRAPLGLCIVDLCGVAHGSGGRNAPRRAPSAAVVVGRDLVTVDAAAASKMGADPGCSPLWSALRALRGGGVPRPIRGNLVPLPGIELPDPLLVNATRARDRSPTFRRLLSPWLQRVDTASFPLQHPIDARLQARIAPRLGALDTDETMRAAIVALNHVCVAIDFALDAWRINYDKDQVGRRLAGISPETLACTEADYQAMVSEMQALEAWLDTSLPPTDDNAALRWRKLDGAVVFCCTREIAVPLEEFRAKVDISRVIQSMSDYLGGSIVVLQRDEQGRPIRQAERNLYLPQPNYLAWWGSKPIDVAKIESIEHAADHQRMFWKTILSENGSAIRDDGIVTFAAAGEGITRVTIFGCQHFPLPPMLEALRPGLRPDLESHLIDHAYGTFFSRTFAAFEALLEGRDIAIGRAPPDPALPLATTTRPIEALAATATRLAEAIVPLVKELLFDVSRSRLAPGDPAASAGTLDTDGFLHFQAPPAAPPHVNAMSPATTVWGRWFDGALEALLRDLAVSRQQHDPWARGERA</sequence>
<dbReference type="Proteomes" id="UP001370348">
    <property type="component" value="Chromosome"/>
</dbReference>
<evidence type="ECO:0000313" key="1">
    <source>
        <dbReference type="EMBL" id="WXB12377.1"/>
    </source>
</evidence>
<reference evidence="1 2" key="1">
    <citation type="submission" date="2021-12" db="EMBL/GenBank/DDBJ databases">
        <title>Discovery of the Pendulisporaceae a myxobacterial family with distinct sporulation behavior and unique specialized metabolism.</title>
        <authorList>
            <person name="Garcia R."/>
            <person name="Popoff A."/>
            <person name="Bader C.D."/>
            <person name="Loehr J."/>
            <person name="Walesch S."/>
            <person name="Walt C."/>
            <person name="Boldt J."/>
            <person name="Bunk B."/>
            <person name="Haeckl F.J.F.P.J."/>
            <person name="Gunesch A.P."/>
            <person name="Birkelbach J."/>
            <person name="Nuebel U."/>
            <person name="Pietschmann T."/>
            <person name="Bach T."/>
            <person name="Mueller R."/>
        </authorList>
    </citation>
    <scope>NUCLEOTIDE SEQUENCE [LARGE SCALE GENOMIC DNA]</scope>
    <source>
        <strain evidence="1 2">MSr11954</strain>
    </source>
</reference>
<name>A0ABZ2LNM1_9BACT</name>
<dbReference type="EMBL" id="CP089984">
    <property type="protein sequence ID" value="WXB12377.1"/>
    <property type="molecule type" value="Genomic_DNA"/>
</dbReference>